<proteinExistence type="predicted"/>
<evidence type="ECO:0000313" key="2">
    <source>
        <dbReference type="Proteomes" id="UP001054252"/>
    </source>
</evidence>
<sequence length="84" mass="9335">MAFKRLGWPVARLSWQPRIRTHSDLRPRLSPVGLSDPIISITFSGHQSPSAKVAEHAPFLPWVCSPPRRTFAQPCLLHELGVAG</sequence>
<dbReference type="EMBL" id="BPVZ01000016">
    <property type="protein sequence ID" value="GKV00689.1"/>
    <property type="molecule type" value="Genomic_DNA"/>
</dbReference>
<reference evidence="1 2" key="1">
    <citation type="journal article" date="2021" name="Commun. Biol.">
        <title>The genome of Shorea leprosula (Dipterocarpaceae) highlights the ecological relevance of drought in aseasonal tropical rainforests.</title>
        <authorList>
            <person name="Ng K.K.S."/>
            <person name="Kobayashi M.J."/>
            <person name="Fawcett J.A."/>
            <person name="Hatakeyama M."/>
            <person name="Paape T."/>
            <person name="Ng C.H."/>
            <person name="Ang C.C."/>
            <person name="Tnah L.H."/>
            <person name="Lee C.T."/>
            <person name="Nishiyama T."/>
            <person name="Sese J."/>
            <person name="O'Brien M.J."/>
            <person name="Copetti D."/>
            <person name="Mohd Noor M.I."/>
            <person name="Ong R.C."/>
            <person name="Putra M."/>
            <person name="Sireger I.Z."/>
            <person name="Indrioko S."/>
            <person name="Kosugi Y."/>
            <person name="Izuno A."/>
            <person name="Isagi Y."/>
            <person name="Lee S.L."/>
            <person name="Shimizu K.K."/>
        </authorList>
    </citation>
    <scope>NUCLEOTIDE SEQUENCE [LARGE SCALE GENOMIC DNA]</scope>
    <source>
        <strain evidence="1">214</strain>
    </source>
</reference>
<accession>A0AAV5ILE2</accession>
<name>A0AAV5ILE2_9ROSI</name>
<evidence type="ECO:0000313" key="1">
    <source>
        <dbReference type="EMBL" id="GKV00689.1"/>
    </source>
</evidence>
<dbReference type="Proteomes" id="UP001054252">
    <property type="component" value="Unassembled WGS sequence"/>
</dbReference>
<comment type="caution">
    <text evidence="1">The sequence shown here is derived from an EMBL/GenBank/DDBJ whole genome shotgun (WGS) entry which is preliminary data.</text>
</comment>
<gene>
    <name evidence="1" type="ORF">SLEP1_g13340</name>
</gene>
<organism evidence="1 2">
    <name type="scientific">Rubroshorea leprosula</name>
    <dbReference type="NCBI Taxonomy" id="152421"/>
    <lineage>
        <taxon>Eukaryota</taxon>
        <taxon>Viridiplantae</taxon>
        <taxon>Streptophyta</taxon>
        <taxon>Embryophyta</taxon>
        <taxon>Tracheophyta</taxon>
        <taxon>Spermatophyta</taxon>
        <taxon>Magnoliopsida</taxon>
        <taxon>eudicotyledons</taxon>
        <taxon>Gunneridae</taxon>
        <taxon>Pentapetalae</taxon>
        <taxon>rosids</taxon>
        <taxon>malvids</taxon>
        <taxon>Malvales</taxon>
        <taxon>Dipterocarpaceae</taxon>
        <taxon>Rubroshorea</taxon>
    </lineage>
</organism>
<protein>
    <submittedName>
        <fullName evidence="1">Uncharacterized protein</fullName>
    </submittedName>
</protein>
<keyword evidence="2" id="KW-1185">Reference proteome</keyword>
<dbReference type="AlphaFoldDB" id="A0AAV5ILE2"/>